<keyword evidence="3" id="KW-1185">Reference proteome</keyword>
<dbReference type="Proteomes" id="UP001500655">
    <property type="component" value="Unassembled WGS sequence"/>
</dbReference>
<sequence>MTTNTASYTSSLNSLLAGMLARTPGAVHAVLSTVDGVTVAVSAGLPDERAEQLATIGAGLLSIADGAGTMMSTGAPRHVVVEMYRGLLLAAPVGPRVCLTLLATPEAERERLGFELAQFAAHIVPLVAHIQ</sequence>
<name>A0ABN2JPP6_9ACTN</name>
<evidence type="ECO:0000313" key="2">
    <source>
        <dbReference type="EMBL" id="GAA1734804.1"/>
    </source>
</evidence>
<dbReference type="PANTHER" id="PTHR36222">
    <property type="entry name" value="SERINE PROTEASE INHIBITOR RV3364C"/>
    <property type="match status" value="1"/>
</dbReference>
<reference evidence="2 3" key="1">
    <citation type="journal article" date="2019" name="Int. J. Syst. Evol. Microbiol.">
        <title>The Global Catalogue of Microorganisms (GCM) 10K type strain sequencing project: providing services to taxonomists for standard genome sequencing and annotation.</title>
        <authorList>
            <consortium name="The Broad Institute Genomics Platform"/>
            <consortium name="The Broad Institute Genome Sequencing Center for Infectious Disease"/>
            <person name="Wu L."/>
            <person name="Ma J."/>
        </authorList>
    </citation>
    <scope>NUCLEOTIDE SEQUENCE [LARGE SCALE GENOMIC DNA]</scope>
    <source>
        <strain evidence="2 3">JCM 13249</strain>
    </source>
</reference>
<evidence type="ECO:0000313" key="3">
    <source>
        <dbReference type="Proteomes" id="UP001500655"/>
    </source>
</evidence>
<dbReference type="InterPro" id="IPR004942">
    <property type="entry name" value="Roadblock/LAMTOR2_dom"/>
</dbReference>
<dbReference type="RefSeq" id="WP_344075544.1">
    <property type="nucleotide sequence ID" value="NZ_BAAALS010000001.1"/>
</dbReference>
<organism evidence="2 3">
    <name type="scientific">Luedemannella helvata</name>
    <dbReference type="NCBI Taxonomy" id="349315"/>
    <lineage>
        <taxon>Bacteria</taxon>
        <taxon>Bacillati</taxon>
        <taxon>Actinomycetota</taxon>
        <taxon>Actinomycetes</taxon>
        <taxon>Micromonosporales</taxon>
        <taxon>Micromonosporaceae</taxon>
        <taxon>Luedemannella</taxon>
    </lineage>
</organism>
<feature type="domain" description="Roadblock/LAMTOR2" evidence="1">
    <location>
        <begin position="12"/>
        <end position="103"/>
    </location>
</feature>
<dbReference type="InterPro" id="IPR053141">
    <property type="entry name" value="Mycobact_SerProt_Inhib_Rv3364c"/>
</dbReference>
<dbReference type="Gene3D" id="3.30.450.30">
    <property type="entry name" value="Dynein light chain 2a, cytoplasmic"/>
    <property type="match status" value="1"/>
</dbReference>
<evidence type="ECO:0000259" key="1">
    <source>
        <dbReference type="SMART" id="SM00960"/>
    </source>
</evidence>
<comment type="caution">
    <text evidence="2">The sequence shown here is derived from an EMBL/GenBank/DDBJ whole genome shotgun (WGS) entry which is preliminary data.</text>
</comment>
<proteinExistence type="predicted"/>
<gene>
    <name evidence="2" type="ORF">GCM10009681_01240</name>
</gene>
<dbReference type="SUPFAM" id="SSF103196">
    <property type="entry name" value="Roadblock/LC7 domain"/>
    <property type="match status" value="1"/>
</dbReference>
<accession>A0ABN2JPP6</accession>
<dbReference type="PANTHER" id="PTHR36222:SF1">
    <property type="entry name" value="SERINE PROTEASE INHIBITOR RV3364C"/>
    <property type="match status" value="1"/>
</dbReference>
<dbReference type="SMART" id="SM00960">
    <property type="entry name" value="Robl_LC7"/>
    <property type="match status" value="1"/>
</dbReference>
<dbReference type="Pfam" id="PF03259">
    <property type="entry name" value="Robl_LC7"/>
    <property type="match status" value="1"/>
</dbReference>
<dbReference type="EMBL" id="BAAALS010000001">
    <property type="protein sequence ID" value="GAA1734804.1"/>
    <property type="molecule type" value="Genomic_DNA"/>
</dbReference>
<protein>
    <recommendedName>
        <fullName evidence="1">Roadblock/LAMTOR2 domain-containing protein</fullName>
    </recommendedName>
</protein>